<evidence type="ECO:0000259" key="13">
    <source>
        <dbReference type="PROSITE" id="PS50929"/>
    </source>
</evidence>
<dbReference type="AlphaFoldDB" id="A0A3S9VV04"/>
<dbReference type="Gene3D" id="3.40.50.300">
    <property type="entry name" value="P-loop containing nucleotide triphosphate hydrolases"/>
    <property type="match status" value="1"/>
</dbReference>
<dbReference type="InterPro" id="IPR039421">
    <property type="entry name" value="Type_1_exporter"/>
</dbReference>
<dbReference type="PANTHER" id="PTHR24221">
    <property type="entry name" value="ATP-BINDING CASSETTE SUB-FAMILY B"/>
    <property type="match status" value="1"/>
</dbReference>
<dbReference type="InterPro" id="IPR027417">
    <property type="entry name" value="P-loop_NTPase"/>
</dbReference>
<keyword evidence="9 11" id="KW-0472">Membrane</keyword>
<feature type="transmembrane region" description="Helical" evidence="11">
    <location>
        <begin position="312"/>
        <end position="330"/>
    </location>
</feature>
<dbReference type="PANTHER" id="PTHR24221:SF654">
    <property type="entry name" value="ATP-BINDING CASSETTE SUB-FAMILY B MEMBER 6"/>
    <property type="match status" value="1"/>
</dbReference>
<dbReference type="SUPFAM" id="SSF52540">
    <property type="entry name" value="P-loop containing nucleoside triphosphate hydrolases"/>
    <property type="match status" value="1"/>
</dbReference>
<evidence type="ECO:0000256" key="3">
    <source>
        <dbReference type="ARBA" id="ARBA00022475"/>
    </source>
</evidence>
<keyword evidence="6" id="KW-0067">ATP-binding</keyword>
<dbReference type="GO" id="GO:0008233">
    <property type="term" value="F:peptidase activity"/>
    <property type="evidence" value="ECO:0007669"/>
    <property type="project" value="InterPro"/>
</dbReference>
<feature type="transmembrane region" description="Helical" evidence="11">
    <location>
        <begin position="435"/>
        <end position="453"/>
    </location>
</feature>
<dbReference type="GO" id="GO:0043213">
    <property type="term" value="P:bacteriocin transport"/>
    <property type="evidence" value="ECO:0007669"/>
    <property type="project" value="UniProtKB-KW"/>
</dbReference>
<dbReference type="GO" id="GO:0140359">
    <property type="term" value="F:ABC-type transporter activity"/>
    <property type="evidence" value="ECO:0007669"/>
    <property type="project" value="InterPro"/>
</dbReference>
<comment type="subcellular location">
    <subcellularLocation>
        <location evidence="1">Cell membrane</location>
        <topology evidence="1">Multi-pass membrane protein</topology>
    </subcellularLocation>
</comment>
<dbReference type="InterPro" id="IPR036640">
    <property type="entry name" value="ABC1_TM_sf"/>
</dbReference>
<keyword evidence="3" id="KW-1003">Cell membrane</keyword>
<dbReference type="PROSITE" id="PS50929">
    <property type="entry name" value="ABC_TM1F"/>
    <property type="match status" value="1"/>
</dbReference>
<dbReference type="PROSITE" id="PS50990">
    <property type="entry name" value="PEPTIDASE_C39"/>
    <property type="match status" value="1"/>
</dbReference>
<dbReference type="InterPro" id="IPR005074">
    <property type="entry name" value="Peptidase_C39"/>
</dbReference>
<name>A0A3S9VV04_9BACT</name>
<dbReference type="KEGG" id="buy:D8S85_13065"/>
<dbReference type="InterPro" id="IPR011527">
    <property type="entry name" value="ABC1_TM_dom"/>
</dbReference>
<protein>
    <submittedName>
        <fullName evidence="15">Peptidase domain-containing ABC transporter</fullName>
    </submittedName>
</protein>
<dbReference type="GO" id="GO:0034040">
    <property type="term" value="F:ATPase-coupled lipid transmembrane transporter activity"/>
    <property type="evidence" value="ECO:0007669"/>
    <property type="project" value="TreeGrafter"/>
</dbReference>
<dbReference type="Pfam" id="PF00664">
    <property type="entry name" value="ABC_membrane"/>
    <property type="match status" value="1"/>
</dbReference>
<dbReference type="CDD" id="cd18570">
    <property type="entry name" value="ABC_6TM_PCAT1_LagD_like"/>
    <property type="match status" value="1"/>
</dbReference>
<dbReference type="GO" id="GO:0015031">
    <property type="term" value="P:protein transport"/>
    <property type="evidence" value="ECO:0007669"/>
    <property type="project" value="UniProtKB-KW"/>
</dbReference>
<organism evidence="15 16">
    <name type="scientific">Butyricimonas faecalis</name>
    <dbReference type="NCBI Taxonomy" id="2093856"/>
    <lineage>
        <taxon>Bacteria</taxon>
        <taxon>Pseudomonadati</taxon>
        <taxon>Bacteroidota</taxon>
        <taxon>Bacteroidia</taxon>
        <taxon>Bacteroidales</taxon>
        <taxon>Odoribacteraceae</taxon>
        <taxon>Butyricimonas</taxon>
    </lineage>
</organism>
<evidence type="ECO:0000256" key="1">
    <source>
        <dbReference type="ARBA" id="ARBA00004651"/>
    </source>
</evidence>
<evidence type="ECO:0000259" key="12">
    <source>
        <dbReference type="PROSITE" id="PS50893"/>
    </source>
</evidence>
<keyword evidence="2" id="KW-0813">Transport</keyword>
<dbReference type="OrthoDB" id="9760358at2"/>
<evidence type="ECO:0000256" key="7">
    <source>
        <dbReference type="ARBA" id="ARBA00022927"/>
    </source>
</evidence>
<evidence type="ECO:0000256" key="9">
    <source>
        <dbReference type="ARBA" id="ARBA00023136"/>
    </source>
</evidence>
<dbReference type="Gene3D" id="3.90.70.10">
    <property type="entry name" value="Cysteine proteinases"/>
    <property type="match status" value="1"/>
</dbReference>
<evidence type="ECO:0000313" key="16">
    <source>
        <dbReference type="Proteomes" id="UP000270673"/>
    </source>
</evidence>
<evidence type="ECO:0000259" key="14">
    <source>
        <dbReference type="PROSITE" id="PS50990"/>
    </source>
</evidence>
<dbReference type="RefSeq" id="WP_127075202.1">
    <property type="nucleotide sequence ID" value="NZ_CP032819.1"/>
</dbReference>
<keyword evidence="8 11" id="KW-1133">Transmembrane helix</keyword>
<proteinExistence type="predicted"/>
<evidence type="ECO:0000313" key="15">
    <source>
        <dbReference type="EMBL" id="AZS30385.1"/>
    </source>
</evidence>
<dbReference type="GO" id="GO:0006508">
    <property type="term" value="P:proteolysis"/>
    <property type="evidence" value="ECO:0007669"/>
    <property type="project" value="InterPro"/>
</dbReference>
<dbReference type="SUPFAM" id="SSF90123">
    <property type="entry name" value="ABC transporter transmembrane region"/>
    <property type="match status" value="1"/>
</dbReference>
<dbReference type="Pfam" id="PF00005">
    <property type="entry name" value="ABC_tran"/>
    <property type="match status" value="1"/>
</dbReference>
<dbReference type="Pfam" id="PF03412">
    <property type="entry name" value="Peptidase_C39"/>
    <property type="match status" value="1"/>
</dbReference>
<evidence type="ECO:0000256" key="10">
    <source>
        <dbReference type="ARBA" id="ARBA00043264"/>
    </source>
</evidence>
<feature type="transmembrane region" description="Helical" evidence="11">
    <location>
        <begin position="283"/>
        <end position="306"/>
    </location>
</feature>
<evidence type="ECO:0000256" key="2">
    <source>
        <dbReference type="ARBA" id="ARBA00022448"/>
    </source>
</evidence>
<evidence type="ECO:0000256" key="8">
    <source>
        <dbReference type="ARBA" id="ARBA00022989"/>
    </source>
</evidence>
<dbReference type="GO" id="GO:0016887">
    <property type="term" value="F:ATP hydrolysis activity"/>
    <property type="evidence" value="ECO:0007669"/>
    <property type="project" value="InterPro"/>
</dbReference>
<evidence type="ECO:0000256" key="4">
    <source>
        <dbReference type="ARBA" id="ARBA00022692"/>
    </source>
</evidence>
<dbReference type="PROSITE" id="PS00211">
    <property type="entry name" value="ABC_TRANSPORTER_1"/>
    <property type="match status" value="1"/>
</dbReference>
<dbReference type="FunFam" id="3.40.50.300:FF:000221">
    <property type="entry name" value="Multidrug ABC transporter ATP-binding protein"/>
    <property type="match status" value="1"/>
</dbReference>
<keyword evidence="4 11" id="KW-0812">Transmembrane</keyword>
<feature type="domain" description="ABC transporter" evidence="12">
    <location>
        <begin position="489"/>
        <end position="724"/>
    </location>
</feature>
<dbReference type="InterPro" id="IPR003593">
    <property type="entry name" value="AAA+_ATPase"/>
</dbReference>
<feature type="transmembrane region" description="Helical" evidence="11">
    <location>
        <begin position="392"/>
        <end position="415"/>
    </location>
</feature>
<dbReference type="GO" id="GO:0005886">
    <property type="term" value="C:plasma membrane"/>
    <property type="evidence" value="ECO:0007669"/>
    <property type="project" value="UniProtKB-SubCell"/>
</dbReference>
<reference evidence="15 16" key="1">
    <citation type="submission" date="2018-10" db="EMBL/GenBank/DDBJ databases">
        <title>Butyricimonas faecalis sp. nov., isolated from human faeces and emended description of the genus Butyricimonas.</title>
        <authorList>
            <person name="Le Roy T."/>
            <person name="Van der Smissen P."/>
            <person name="Paquot A."/>
            <person name="Delzenne N."/>
            <person name="Muccioli G."/>
            <person name="Collet J.-F."/>
            <person name="Cani P.D."/>
        </authorList>
    </citation>
    <scope>NUCLEOTIDE SEQUENCE [LARGE SCALE GENOMIC DNA]</scope>
    <source>
        <strain evidence="15 16">H184</strain>
    </source>
</reference>
<dbReference type="GO" id="GO:0005524">
    <property type="term" value="F:ATP binding"/>
    <property type="evidence" value="ECO:0007669"/>
    <property type="project" value="UniProtKB-KW"/>
</dbReference>
<feature type="transmembrane region" description="Helical" evidence="11">
    <location>
        <begin position="172"/>
        <end position="198"/>
    </location>
</feature>
<dbReference type="InterPro" id="IPR003439">
    <property type="entry name" value="ABC_transporter-like_ATP-bd"/>
</dbReference>
<dbReference type="EMBL" id="CP032819">
    <property type="protein sequence ID" value="AZS30385.1"/>
    <property type="molecule type" value="Genomic_DNA"/>
</dbReference>
<dbReference type="Gene3D" id="1.20.1560.10">
    <property type="entry name" value="ABC transporter type 1, transmembrane domain"/>
    <property type="match status" value="1"/>
</dbReference>
<gene>
    <name evidence="15" type="ORF">D8S85_13065</name>
</gene>
<feature type="transmembrane region" description="Helical" evidence="11">
    <location>
        <begin position="210"/>
        <end position="230"/>
    </location>
</feature>
<sequence length="729" mass="82414">MKSGVCIKQHDITDCGAACLSSVAAYYELQLPLARIRQITHTDRQGTNFLGMVEAAQKLGFAAKGVKAIETINNRSIGKKSSLYKIPLPAIAHIILNGKLQHFVVIYKIGRDKIWIMDPVTGEIKAELIEEFMQKWTGMLLLIVPDEDFVKRNEKVSIIYRFWFLFKPHRKVFIQALFGSLIYTVIGLISAICIQKIIDYVIPERNFNLLHLICIILIVSTLLSVFINFVRSKMMLHAGVQVNTRLILGYYRYLLKLPQSFFDSMRSGEILSRMADAARINTFINSTLLTIVINVFTVIVSFMLMFSYYWKLAAIMLCTIPIYAVMYYFYNKVNKIIKRKIMEQGADMQSQLVETINAAGTIKRFGIEDYANLKTEERFVTLTRTGWNSGMYGLNLGAASGLFSGLFSAILFWAGTSFVLDGIITPGELMSFNSLTGYFMGPVIALLNVNNVFQETKIAAERLFEIFDRQQEDDDQYKVPFLRSSCGDVIFHDITFRYGSREIIFEHFNICFPSGKVSAIVGESGSGKSTIVSLIQNLYPLLSGKITIGGIDIKHISTNDLRSAVIAVPQRIDLFNGSVADNILLDDLEPDWEHVNDLCRRLGIREFVDKLPQGLKTYIGENGMQLSGGQRQRIAIARALYRNPEILILDEATSALDSEAEQMIKNIINDLRKNNRTVILIAHRLSTIMNADKIFLLKDGKLVEQGSHEELINANGKYFKMWEIQTGNI</sequence>
<dbReference type="SMART" id="SM00382">
    <property type="entry name" value="AAA"/>
    <property type="match status" value="1"/>
</dbReference>
<feature type="domain" description="ABC transmembrane type-1" evidence="13">
    <location>
        <begin position="174"/>
        <end position="455"/>
    </location>
</feature>
<keyword evidence="16" id="KW-1185">Reference proteome</keyword>
<dbReference type="PROSITE" id="PS50893">
    <property type="entry name" value="ABC_TRANSPORTER_2"/>
    <property type="match status" value="1"/>
</dbReference>
<keyword evidence="7" id="KW-0653">Protein transport</keyword>
<feature type="domain" description="Peptidase C39" evidence="14">
    <location>
        <begin position="9"/>
        <end position="143"/>
    </location>
</feature>
<evidence type="ECO:0000256" key="11">
    <source>
        <dbReference type="SAM" id="Phobius"/>
    </source>
</evidence>
<evidence type="ECO:0000256" key="5">
    <source>
        <dbReference type="ARBA" id="ARBA00022741"/>
    </source>
</evidence>
<dbReference type="CDD" id="cd02418">
    <property type="entry name" value="Peptidase_C39B"/>
    <property type="match status" value="1"/>
</dbReference>
<keyword evidence="5" id="KW-0547">Nucleotide-binding</keyword>
<dbReference type="Proteomes" id="UP000270673">
    <property type="component" value="Chromosome"/>
</dbReference>
<evidence type="ECO:0000256" key="6">
    <source>
        <dbReference type="ARBA" id="ARBA00022840"/>
    </source>
</evidence>
<keyword evidence="10" id="KW-0080">Bacteriocin transport</keyword>
<accession>A0A3S9VV04</accession>
<dbReference type="InterPro" id="IPR017871">
    <property type="entry name" value="ABC_transporter-like_CS"/>
</dbReference>